<organism evidence="1 2">
    <name type="scientific">Actinomadura miaoliensis</name>
    <dbReference type="NCBI Taxonomy" id="430685"/>
    <lineage>
        <taxon>Bacteria</taxon>
        <taxon>Bacillati</taxon>
        <taxon>Actinomycetota</taxon>
        <taxon>Actinomycetes</taxon>
        <taxon>Streptosporangiales</taxon>
        <taxon>Thermomonosporaceae</taxon>
        <taxon>Actinomadura</taxon>
    </lineage>
</organism>
<proteinExistence type="predicted"/>
<reference evidence="2" key="1">
    <citation type="journal article" date="2019" name="Int. J. Syst. Evol. Microbiol.">
        <title>The Global Catalogue of Microorganisms (GCM) 10K type strain sequencing project: providing services to taxonomists for standard genome sequencing and annotation.</title>
        <authorList>
            <consortium name="The Broad Institute Genomics Platform"/>
            <consortium name="The Broad Institute Genome Sequencing Center for Infectious Disease"/>
            <person name="Wu L."/>
            <person name="Ma J."/>
        </authorList>
    </citation>
    <scope>NUCLEOTIDE SEQUENCE [LARGE SCALE GENOMIC DNA]</scope>
    <source>
        <strain evidence="2">JCM 16702</strain>
    </source>
</reference>
<gene>
    <name evidence="1" type="ORF">GCM10022214_18950</name>
</gene>
<sequence length="55" mass="5754">MPHAWVTSCLVKRQPTVSLSAALGPGLMHWLSLAAVKPCAVLALVAQPPRPVALV</sequence>
<evidence type="ECO:0000313" key="1">
    <source>
        <dbReference type="EMBL" id="GAA4065151.1"/>
    </source>
</evidence>
<protein>
    <submittedName>
        <fullName evidence="1">Uncharacterized protein</fullName>
    </submittedName>
</protein>
<accession>A0ABP7VEF6</accession>
<keyword evidence="2" id="KW-1185">Reference proteome</keyword>
<name>A0ABP7VEF6_9ACTN</name>
<dbReference type="Proteomes" id="UP001500683">
    <property type="component" value="Unassembled WGS sequence"/>
</dbReference>
<comment type="caution">
    <text evidence="1">The sequence shown here is derived from an EMBL/GenBank/DDBJ whole genome shotgun (WGS) entry which is preliminary data.</text>
</comment>
<evidence type="ECO:0000313" key="2">
    <source>
        <dbReference type="Proteomes" id="UP001500683"/>
    </source>
</evidence>
<dbReference type="EMBL" id="BAAAZG010000008">
    <property type="protein sequence ID" value="GAA4065151.1"/>
    <property type="molecule type" value="Genomic_DNA"/>
</dbReference>